<comment type="pathway">
    <text evidence="7">Cell wall biogenesis; peptidoglycan biosynthesis.</text>
</comment>
<evidence type="ECO:0000256" key="4">
    <source>
        <dbReference type="ARBA" id="ARBA00022984"/>
    </source>
</evidence>
<dbReference type="GO" id="GO:0008881">
    <property type="term" value="F:glutamate racemase activity"/>
    <property type="evidence" value="ECO:0007669"/>
    <property type="project" value="UniProtKB-UniRule"/>
</dbReference>
<feature type="binding site" evidence="7">
    <location>
        <begin position="76"/>
        <end position="77"/>
    </location>
    <ligand>
        <name>substrate</name>
    </ligand>
</feature>
<reference evidence="8 9" key="1">
    <citation type="submission" date="2020-10" db="EMBL/GenBank/DDBJ databases">
        <title>Connecting structure to function with the recovery of over 1000 high-quality activated sludge metagenome-assembled genomes encoding full-length rRNA genes using long-read sequencing.</title>
        <authorList>
            <person name="Singleton C.M."/>
            <person name="Petriglieri F."/>
            <person name="Kristensen J.M."/>
            <person name="Kirkegaard R.H."/>
            <person name="Michaelsen T.Y."/>
            <person name="Andersen M.H."/>
            <person name="Karst S.M."/>
            <person name="Dueholm M.S."/>
            <person name="Nielsen P.H."/>
            <person name="Albertsen M."/>
        </authorList>
    </citation>
    <scope>NUCLEOTIDE SEQUENCE [LARGE SCALE GENOMIC DNA]</scope>
    <source>
        <strain evidence="8">Ribe_18-Q3-R11-54_BAT3C.373</strain>
    </source>
</reference>
<evidence type="ECO:0000256" key="5">
    <source>
        <dbReference type="ARBA" id="ARBA00023235"/>
    </source>
</evidence>
<proteinExistence type="inferred from homology"/>
<dbReference type="Proteomes" id="UP000808349">
    <property type="component" value="Unassembled WGS sequence"/>
</dbReference>
<dbReference type="InterPro" id="IPR001920">
    <property type="entry name" value="Asp/Glu_race"/>
</dbReference>
<dbReference type="EMBL" id="JADKFW010000004">
    <property type="protein sequence ID" value="MBK9716490.1"/>
    <property type="molecule type" value="Genomic_DNA"/>
</dbReference>
<feature type="binding site" evidence="7">
    <location>
        <begin position="189"/>
        <end position="190"/>
    </location>
    <ligand>
        <name>substrate</name>
    </ligand>
</feature>
<dbReference type="PANTHER" id="PTHR21198:SF3">
    <property type="entry name" value="GLUTAMATE RACEMASE"/>
    <property type="match status" value="1"/>
</dbReference>
<dbReference type="Gene3D" id="3.40.50.1860">
    <property type="match status" value="2"/>
</dbReference>
<dbReference type="GO" id="GO:0008360">
    <property type="term" value="P:regulation of cell shape"/>
    <property type="evidence" value="ECO:0007669"/>
    <property type="project" value="UniProtKB-KW"/>
</dbReference>
<organism evidence="8 9">
    <name type="scientific">Candidatus Defluviibacterium haderslevense</name>
    <dbReference type="NCBI Taxonomy" id="2981993"/>
    <lineage>
        <taxon>Bacteria</taxon>
        <taxon>Pseudomonadati</taxon>
        <taxon>Bacteroidota</taxon>
        <taxon>Saprospiria</taxon>
        <taxon>Saprospirales</taxon>
        <taxon>Saprospiraceae</taxon>
        <taxon>Candidatus Defluviibacterium</taxon>
    </lineage>
</organism>
<keyword evidence="3 7" id="KW-0133">Cell shape</keyword>
<keyword evidence="5 7" id="KW-0413">Isomerase</keyword>
<feature type="active site" description="Proton donor/acceptor" evidence="7">
    <location>
        <position position="75"/>
    </location>
</feature>
<dbReference type="EC" id="5.1.1.3" evidence="2 7"/>
<keyword evidence="6 7" id="KW-0961">Cell wall biogenesis/degradation</keyword>
<dbReference type="InterPro" id="IPR018187">
    <property type="entry name" value="Asp/Glu_racemase_AS_1"/>
</dbReference>
<dbReference type="FunFam" id="3.40.50.1860:FF:000001">
    <property type="entry name" value="Glutamate racemase"/>
    <property type="match status" value="1"/>
</dbReference>
<evidence type="ECO:0000256" key="6">
    <source>
        <dbReference type="ARBA" id="ARBA00023316"/>
    </source>
</evidence>
<dbReference type="AlphaFoldDB" id="A0A9D7S5Z6"/>
<dbReference type="InterPro" id="IPR015942">
    <property type="entry name" value="Asp/Glu/hydantoin_racemase"/>
</dbReference>
<feature type="binding site" evidence="7">
    <location>
        <begin position="43"/>
        <end position="44"/>
    </location>
    <ligand>
        <name>substrate</name>
    </ligand>
</feature>
<evidence type="ECO:0000313" key="8">
    <source>
        <dbReference type="EMBL" id="MBK9716490.1"/>
    </source>
</evidence>
<dbReference type="InterPro" id="IPR004391">
    <property type="entry name" value="Glu_race"/>
</dbReference>
<dbReference type="HAMAP" id="MF_00258">
    <property type="entry name" value="Glu_racemase"/>
    <property type="match status" value="1"/>
</dbReference>
<dbReference type="NCBIfam" id="TIGR00067">
    <property type="entry name" value="glut_race"/>
    <property type="match status" value="1"/>
</dbReference>
<dbReference type="Pfam" id="PF01177">
    <property type="entry name" value="Asp_Glu_race"/>
    <property type="match status" value="1"/>
</dbReference>
<sequence length="268" mass="30214">MYSDRPIGVFDSGIGGLTVAQAINKILPNEQIIYIGDTSHMPYGDKSMDLIRYYASQIANYLIREKACKALVIACNTASAAAYELLRDQHKGSIPVINVIDPMIEIVVADESIKHLGIIATKTTIQSNVYQNKLTRRKKTLKFSAVATPLLAPMIEEGFYNNSISNAVLHEYLDLPELKGIDSLVLACTHYPLIKNEIEAFYNYKIKIFDSSQVVAAKLKSILIKENLLNNEIKNKRDQFLVTDWSVHFEKTTKLFYGEEIHLEKLSL</sequence>
<evidence type="ECO:0000256" key="7">
    <source>
        <dbReference type="HAMAP-Rule" id="MF_00258"/>
    </source>
</evidence>
<dbReference type="PROSITE" id="PS00924">
    <property type="entry name" value="ASP_GLU_RACEMASE_2"/>
    <property type="match status" value="1"/>
</dbReference>
<evidence type="ECO:0000256" key="1">
    <source>
        <dbReference type="ARBA" id="ARBA00001602"/>
    </source>
</evidence>
<gene>
    <name evidence="7 8" type="primary">murI</name>
    <name evidence="8" type="ORF">IPO85_03010</name>
</gene>
<comment type="similarity">
    <text evidence="7">Belongs to the aspartate/glutamate racemases family.</text>
</comment>
<accession>A0A9D7S5Z6</accession>
<comment type="catalytic activity">
    <reaction evidence="1 7">
        <text>L-glutamate = D-glutamate</text>
        <dbReference type="Rhea" id="RHEA:12813"/>
        <dbReference type="ChEBI" id="CHEBI:29985"/>
        <dbReference type="ChEBI" id="CHEBI:29986"/>
        <dbReference type="EC" id="5.1.1.3"/>
    </reaction>
</comment>
<comment type="function">
    <text evidence="7">Provides the (R)-glutamate required for cell wall biosynthesis.</text>
</comment>
<dbReference type="GO" id="GO:0071555">
    <property type="term" value="P:cell wall organization"/>
    <property type="evidence" value="ECO:0007669"/>
    <property type="project" value="UniProtKB-KW"/>
</dbReference>
<dbReference type="InterPro" id="IPR033134">
    <property type="entry name" value="Asp/Glu_racemase_AS_2"/>
</dbReference>
<dbReference type="PANTHER" id="PTHR21198">
    <property type="entry name" value="GLUTAMATE RACEMASE"/>
    <property type="match status" value="1"/>
</dbReference>
<feature type="binding site" evidence="7">
    <location>
        <begin position="11"/>
        <end position="12"/>
    </location>
    <ligand>
        <name>substrate</name>
    </ligand>
</feature>
<evidence type="ECO:0000313" key="9">
    <source>
        <dbReference type="Proteomes" id="UP000808349"/>
    </source>
</evidence>
<comment type="caution">
    <text evidence="8">The sequence shown here is derived from an EMBL/GenBank/DDBJ whole genome shotgun (WGS) entry which is preliminary data.</text>
</comment>
<dbReference type="SUPFAM" id="SSF53681">
    <property type="entry name" value="Aspartate/glutamate racemase"/>
    <property type="match status" value="2"/>
</dbReference>
<evidence type="ECO:0000256" key="3">
    <source>
        <dbReference type="ARBA" id="ARBA00022960"/>
    </source>
</evidence>
<protein>
    <recommendedName>
        <fullName evidence="2 7">Glutamate racemase</fullName>
        <ecNumber evidence="2 7">5.1.1.3</ecNumber>
    </recommendedName>
</protein>
<name>A0A9D7S5Z6_9BACT</name>
<evidence type="ECO:0000256" key="2">
    <source>
        <dbReference type="ARBA" id="ARBA00013090"/>
    </source>
</evidence>
<feature type="active site" description="Proton donor/acceptor" evidence="7">
    <location>
        <position position="188"/>
    </location>
</feature>
<dbReference type="GO" id="GO:0009252">
    <property type="term" value="P:peptidoglycan biosynthetic process"/>
    <property type="evidence" value="ECO:0007669"/>
    <property type="project" value="UniProtKB-UniRule"/>
</dbReference>
<dbReference type="PROSITE" id="PS00923">
    <property type="entry name" value="ASP_GLU_RACEMASE_1"/>
    <property type="match status" value="1"/>
</dbReference>
<keyword evidence="4 7" id="KW-0573">Peptidoglycan synthesis</keyword>